<evidence type="ECO:0000256" key="1">
    <source>
        <dbReference type="ARBA" id="ARBA00023319"/>
    </source>
</evidence>
<evidence type="ECO:0000259" key="5">
    <source>
        <dbReference type="PROSITE" id="PS50835"/>
    </source>
</evidence>
<sequence>MAMSKLYKLGLLFPFILPLLLLHHLVTCSSHAPLFPLNVRLESRDLLATLCWDPVEAAPSGDGGDRPPLVDPLTINSTTTTTTNSTFLNVTYRVQSKLFRRARWQTVCAATTETRCDVSSALDDPGDRYLLRVRFSFSSSPSRSSPWVAVVVLPLMETVLSAPSFTLRLDKLTRGEEEEEGDGGEDEDEECGVVGDDEDNDDDGYSDNDDGDDDDRDGGDDDRRDDGGPGVAGELEAVVDGEPEVRKLSLLVSVGRGWRALVSHDVKFHHQVDISTRGGVQLTERFIGCRYQHRMMLLPGREDEYCVRVRMVADLPRWKAGEWSPLSCVSVPPPHSTVAPRVGVDTDGQVTAVVGQKVALLRCVLWGAAVVVVQANWLKASRGNVWAGANLAALSPLHGTAYSNSSLAGRLRFRVGGPPGDVSLELLDVRAGDGGLFLCHVATFPHDNFEGRVNLSVIENSAAAAAAGRASWAAPAAILAVSLALVATLLLLYRHRRQQSGNKADEGLHELPPQPQHQDSGAGSYDYAVFKDEDDDEAREEDF</sequence>
<dbReference type="InterPro" id="IPR013783">
    <property type="entry name" value="Ig-like_fold"/>
</dbReference>
<dbReference type="Proteomes" id="UP001318040">
    <property type="component" value="Unplaced"/>
</dbReference>
<dbReference type="PANTHER" id="PTHR20859:SF53">
    <property type="entry name" value="INTERLEUKIN-22 RECEPTOR SUBUNIT ALPHA-1"/>
    <property type="match status" value="1"/>
</dbReference>
<keyword evidence="3" id="KW-1133">Transmembrane helix</keyword>
<feature type="transmembrane region" description="Helical" evidence="3">
    <location>
        <begin position="472"/>
        <end position="493"/>
    </location>
</feature>
<keyword evidence="3" id="KW-0812">Transmembrane</keyword>
<gene>
    <name evidence="7" type="primary">LOC116937320</name>
</gene>
<dbReference type="GO" id="GO:0005886">
    <property type="term" value="C:plasma membrane"/>
    <property type="evidence" value="ECO:0007669"/>
    <property type="project" value="TreeGrafter"/>
</dbReference>
<evidence type="ECO:0000313" key="7">
    <source>
        <dbReference type="RefSeq" id="XP_032800272.1"/>
    </source>
</evidence>
<feature type="chain" id="PRO_5042538685" evidence="4">
    <location>
        <begin position="29"/>
        <end position="543"/>
    </location>
</feature>
<feature type="region of interest" description="Disordered" evidence="2">
    <location>
        <begin position="171"/>
        <end position="234"/>
    </location>
</feature>
<accession>A0AAJ7WJZ4</accession>
<dbReference type="InterPro" id="IPR013106">
    <property type="entry name" value="Ig_V-set"/>
</dbReference>
<organism evidence="6 7">
    <name type="scientific">Petromyzon marinus</name>
    <name type="common">Sea lamprey</name>
    <dbReference type="NCBI Taxonomy" id="7757"/>
    <lineage>
        <taxon>Eukaryota</taxon>
        <taxon>Metazoa</taxon>
        <taxon>Chordata</taxon>
        <taxon>Craniata</taxon>
        <taxon>Vertebrata</taxon>
        <taxon>Cyclostomata</taxon>
        <taxon>Hyperoartia</taxon>
        <taxon>Petromyzontiformes</taxon>
        <taxon>Petromyzontidae</taxon>
        <taxon>Petromyzon</taxon>
    </lineage>
</organism>
<dbReference type="SUPFAM" id="SSF49265">
    <property type="entry name" value="Fibronectin type III"/>
    <property type="match status" value="1"/>
</dbReference>
<feature type="region of interest" description="Disordered" evidence="2">
    <location>
        <begin position="501"/>
        <end position="543"/>
    </location>
</feature>
<feature type="domain" description="Ig-like" evidence="5">
    <location>
        <begin position="340"/>
        <end position="456"/>
    </location>
</feature>
<dbReference type="AlphaFoldDB" id="A0AAJ7WJZ4"/>
<evidence type="ECO:0000256" key="2">
    <source>
        <dbReference type="SAM" id="MobiDB-lite"/>
    </source>
</evidence>
<dbReference type="InterPro" id="IPR036179">
    <property type="entry name" value="Ig-like_dom_sf"/>
</dbReference>
<dbReference type="InterPro" id="IPR036116">
    <property type="entry name" value="FN3_sf"/>
</dbReference>
<dbReference type="Pfam" id="PF07686">
    <property type="entry name" value="V-set"/>
    <property type="match status" value="1"/>
</dbReference>
<dbReference type="InterPro" id="IPR003961">
    <property type="entry name" value="FN3_dom"/>
</dbReference>
<keyword evidence="4" id="KW-0732">Signal</keyword>
<evidence type="ECO:0000313" key="6">
    <source>
        <dbReference type="Proteomes" id="UP001318040"/>
    </source>
</evidence>
<dbReference type="PROSITE" id="PS50835">
    <property type="entry name" value="IG_LIKE"/>
    <property type="match status" value="1"/>
</dbReference>
<keyword evidence="3" id="KW-0472">Membrane</keyword>
<name>A0AAJ7WJZ4_PETMA</name>
<dbReference type="RefSeq" id="XP_032800272.1">
    <property type="nucleotide sequence ID" value="XM_032944381.1"/>
</dbReference>
<keyword evidence="6" id="KW-1185">Reference proteome</keyword>
<feature type="compositionally biased region" description="Acidic residues" evidence="2">
    <location>
        <begin position="532"/>
        <end position="543"/>
    </location>
</feature>
<dbReference type="Gene3D" id="2.60.40.10">
    <property type="entry name" value="Immunoglobulins"/>
    <property type="match status" value="2"/>
</dbReference>
<dbReference type="Pfam" id="PF01108">
    <property type="entry name" value="Tissue_fac"/>
    <property type="match status" value="1"/>
</dbReference>
<dbReference type="GO" id="GO:0004896">
    <property type="term" value="F:cytokine receptor activity"/>
    <property type="evidence" value="ECO:0007669"/>
    <property type="project" value="TreeGrafter"/>
</dbReference>
<evidence type="ECO:0000256" key="4">
    <source>
        <dbReference type="SAM" id="SignalP"/>
    </source>
</evidence>
<dbReference type="PANTHER" id="PTHR20859">
    <property type="entry name" value="INTERFERON/INTERLEUKIN RECEPTOR"/>
    <property type="match status" value="1"/>
</dbReference>
<evidence type="ECO:0000256" key="3">
    <source>
        <dbReference type="SAM" id="Phobius"/>
    </source>
</evidence>
<proteinExistence type="predicted"/>
<protein>
    <submittedName>
        <fullName evidence="7">Uncharacterized protein LOC116937320</fullName>
    </submittedName>
</protein>
<dbReference type="KEGG" id="pmrn:116937320"/>
<dbReference type="InterPro" id="IPR007110">
    <property type="entry name" value="Ig-like_dom"/>
</dbReference>
<reference evidence="7" key="1">
    <citation type="submission" date="2025-08" db="UniProtKB">
        <authorList>
            <consortium name="RefSeq"/>
        </authorList>
    </citation>
    <scope>IDENTIFICATION</scope>
    <source>
        <tissue evidence="7">Sperm</tissue>
    </source>
</reference>
<feature type="signal peptide" evidence="4">
    <location>
        <begin position="1"/>
        <end position="28"/>
    </location>
</feature>
<dbReference type="InterPro" id="IPR050650">
    <property type="entry name" value="Type-II_Cytokine-TF_Rcpt"/>
</dbReference>
<dbReference type="SUPFAM" id="SSF48726">
    <property type="entry name" value="Immunoglobulin"/>
    <property type="match status" value="1"/>
</dbReference>
<feature type="compositionally biased region" description="Acidic residues" evidence="2">
    <location>
        <begin position="176"/>
        <end position="220"/>
    </location>
</feature>
<keyword evidence="1" id="KW-0393">Immunoglobulin domain</keyword>